<dbReference type="Proteomes" id="UP000593766">
    <property type="component" value="Chromosome"/>
</dbReference>
<gene>
    <name evidence="3" type="ORF">IMZ38_04175</name>
</gene>
<reference evidence="3 4" key="1">
    <citation type="submission" date="2020-10" db="EMBL/GenBank/DDBJ databases">
        <title>Complete genome sequence of Thermosphaera aggregans strain 3507.</title>
        <authorList>
            <person name="Zayulina K.S."/>
            <person name="Elcheninov A.G."/>
            <person name="Toshchakov S.V."/>
            <person name="Kublanov I.V."/>
            <person name="Kochetkova T.V."/>
        </authorList>
    </citation>
    <scope>NUCLEOTIDE SEQUENCE [LARGE SCALE GENOMIC DNA]</scope>
    <source>
        <strain evidence="3 4">3507</strain>
    </source>
</reference>
<dbReference type="EMBL" id="CP063144">
    <property type="protein sequence ID" value="QOR95118.1"/>
    <property type="molecule type" value="Genomic_DNA"/>
</dbReference>
<dbReference type="AlphaFoldDB" id="A0A7M1US62"/>
<feature type="domain" description="ChsH2 rubredoxin-like zinc ribbon" evidence="2">
    <location>
        <begin position="13"/>
        <end position="46"/>
    </location>
</feature>
<dbReference type="Pfam" id="PF12172">
    <property type="entry name" value="zf-ChsH2"/>
    <property type="match status" value="1"/>
</dbReference>
<dbReference type="Pfam" id="PF01796">
    <property type="entry name" value="OB_ChsH2_C"/>
    <property type="match status" value="1"/>
</dbReference>
<dbReference type="Gene3D" id="6.10.30.10">
    <property type="match status" value="1"/>
</dbReference>
<evidence type="ECO:0000259" key="1">
    <source>
        <dbReference type="Pfam" id="PF01796"/>
    </source>
</evidence>
<feature type="domain" description="ChsH2 C-terminal OB-fold" evidence="1">
    <location>
        <begin position="53"/>
        <end position="112"/>
    </location>
</feature>
<dbReference type="OrthoDB" id="9573at2157"/>
<dbReference type="InterPro" id="IPR012340">
    <property type="entry name" value="NA-bd_OB-fold"/>
</dbReference>
<dbReference type="GeneID" id="59454587"/>
<sequence length="139" mass="16161">MRISIPPTWRTRVDRYRLKATRCRDCGRTGYPPSELCRFCGSRNTETVELIDERAKLITWTVIYNAMDGFEERRPVIIGILETLHHKTRILAPLTDVLPEELRSGMEMEPVLRRITEEGESGLINYGIAYRPVLKKVEQ</sequence>
<dbReference type="InterPro" id="IPR022002">
    <property type="entry name" value="ChsH2_Znr"/>
</dbReference>
<evidence type="ECO:0000313" key="3">
    <source>
        <dbReference type="EMBL" id="QOR95118.1"/>
    </source>
</evidence>
<dbReference type="SUPFAM" id="SSF50249">
    <property type="entry name" value="Nucleic acid-binding proteins"/>
    <property type="match status" value="1"/>
</dbReference>
<dbReference type="InterPro" id="IPR052513">
    <property type="entry name" value="Thioester_dehydratase-like"/>
</dbReference>
<dbReference type="PANTHER" id="PTHR34075:SF5">
    <property type="entry name" value="BLR3430 PROTEIN"/>
    <property type="match status" value="1"/>
</dbReference>
<proteinExistence type="predicted"/>
<organism evidence="3 4">
    <name type="scientific">Thermosphaera chiliense</name>
    <dbReference type="NCBI Taxonomy" id="3402707"/>
    <lineage>
        <taxon>Archaea</taxon>
        <taxon>Thermoproteota</taxon>
        <taxon>Thermoprotei</taxon>
        <taxon>Desulfurococcales</taxon>
        <taxon>Desulfurococcaceae</taxon>
        <taxon>Thermosphaera</taxon>
    </lineage>
</organism>
<dbReference type="InterPro" id="IPR002878">
    <property type="entry name" value="ChsH2_C"/>
</dbReference>
<keyword evidence="4" id="KW-1185">Reference proteome</keyword>
<evidence type="ECO:0000313" key="4">
    <source>
        <dbReference type="Proteomes" id="UP000593766"/>
    </source>
</evidence>
<protein>
    <submittedName>
        <fullName evidence="3">Zn-ribbon domain-containing OB-fold protein</fullName>
    </submittedName>
</protein>
<evidence type="ECO:0000259" key="2">
    <source>
        <dbReference type="Pfam" id="PF12172"/>
    </source>
</evidence>
<dbReference type="RefSeq" id="WP_193436911.1">
    <property type="nucleotide sequence ID" value="NZ_CP063144.1"/>
</dbReference>
<dbReference type="KEGG" id="tcs:IMZ38_04175"/>
<accession>A0A7M1US62</accession>
<name>A0A7M1US62_9CREN</name>
<dbReference type="PANTHER" id="PTHR34075">
    <property type="entry name" value="BLR3430 PROTEIN"/>
    <property type="match status" value="1"/>
</dbReference>